<feature type="region of interest" description="Disordered" evidence="1">
    <location>
        <begin position="124"/>
        <end position="228"/>
    </location>
</feature>
<feature type="compositionally biased region" description="Low complexity" evidence="1">
    <location>
        <begin position="195"/>
        <end position="216"/>
    </location>
</feature>
<reference evidence="2" key="1">
    <citation type="journal article" date="2019" name="Environ. Microbiol.">
        <title>Fungal ecological strategies reflected in gene transcription - a case study of two litter decomposers.</title>
        <authorList>
            <person name="Barbi F."/>
            <person name="Kohler A."/>
            <person name="Barry K."/>
            <person name="Baskaran P."/>
            <person name="Daum C."/>
            <person name="Fauchery L."/>
            <person name="Ihrmark K."/>
            <person name="Kuo A."/>
            <person name="LaButti K."/>
            <person name="Lipzen A."/>
            <person name="Morin E."/>
            <person name="Grigoriev I.V."/>
            <person name="Henrissat B."/>
            <person name="Lindahl B."/>
            <person name="Martin F."/>
        </authorList>
    </citation>
    <scope>NUCLEOTIDE SEQUENCE</scope>
    <source>
        <strain evidence="2">JB14</strain>
    </source>
</reference>
<feature type="compositionally biased region" description="Basic and acidic residues" evidence="1">
    <location>
        <begin position="167"/>
        <end position="182"/>
    </location>
</feature>
<evidence type="ECO:0000256" key="1">
    <source>
        <dbReference type="SAM" id="MobiDB-lite"/>
    </source>
</evidence>
<proteinExistence type="predicted"/>
<feature type="compositionally biased region" description="Polar residues" evidence="1">
    <location>
        <begin position="38"/>
        <end position="79"/>
    </location>
</feature>
<dbReference type="Proteomes" id="UP000799118">
    <property type="component" value="Unassembled WGS sequence"/>
</dbReference>
<feature type="region of interest" description="Disordered" evidence="1">
    <location>
        <begin position="1"/>
        <end position="110"/>
    </location>
</feature>
<keyword evidence="3" id="KW-1185">Reference proteome</keyword>
<name>A0A6A4I4G8_9AGAR</name>
<feature type="compositionally biased region" description="Polar residues" evidence="1">
    <location>
        <begin position="86"/>
        <end position="110"/>
    </location>
</feature>
<evidence type="ECO:0000313" key="3">
    <source>
        <dbReference type="Proteomes" id="UP000799118"/>
    </source>
</evidence>
<feature type="compositionally biased region" description="Polar residues" evidence="1">
    <location>
        <begin position="129"/>
        <end position="140"/>
    </location>
</feature>
<feature type="compositionally biased region" description="Low complexity" evidence="1">
    <location>
        <begin position="12"/>
        <end position="25"/>
    </location>
</feature>
<sequence length="228" mass="23963">MSGSTPSCIRDPLSFNSSLPSKSSPAHGSTMALGPSVTGATANPPIQNLQVASTPMRNEIQATSFSRPGRSSTAASSIQGPLDLTATLSPANGQNSQSLDSDTPTPSQATIAAWWSRVKLDRLPASEMETGTSSSITGPTRQPGHGGSREIEEQTLFSGTPTGPGNRGRDTSIHRQPGRREGSPSIRRSPSWADSPPSFRRSPSPSLSPYTLSSFSKKSKSGIRPYEL</sequence>
<organism evidence="2 3">
    <name type="scientific">Gymnopus androsaceus JB14</name>
    <dbReference type="NCBI Taxonomy" id="1447944"/>
    <lineage>
        <taxon>Eukaryota</taxon>
        <taxon>Fungi</taxon>
        <taxon>Dikarya</taxon>
        <taxon>Basidiomycota</taxon>
        <taxon>Agaricomycotina</taxon>
        <taxon>Agaricomycetes</taxon>
        <taxon>Agaricomycetidae</taxon>
        <taxon>Agaricales</taxon>
        <taxon>Marasmiineae</taxon>
        <taxon>Omphalotaceae</taxon>
        <taxon>Gymnopus</taxon>
    </lineage>
</organism>
<evidence type="ECO:0000313" key="2">
    <source>
        <dbReference type="EMBL" id="KAE9405629.1"/>
    </source>
</evidence>
<dbReference type="EMBL" id="ML769407">
    <property type="protein sequence ID" value="KAE9405629.1"/>
    <property type="molecule type" value="Genomic_DNA"/>
</dbReference>
<gene>
    <name evidence="2" type="ORF">BT96DRAFT_312795</name>
</gene>
<protein>
    <submittedName>
        <fullName evidence="2">Uncharacterized protein</fullName>
    </submittedName>
</protein>
<dbReference type="AlphaFoldDB" id="A0A6A4I4G8"/>
<accession>A0A6A4I4G8</accession>